<protein>
    <recommendedName>
        <fullName evidence="3">Saposin B-type domain-containing protein</fullName>
    </recommendedName>
</protein>
<evidence type="ECO:0000256" key="1">
    <source>
        <dbReference type="ARBA" id="ARBA00023157"/>
    </source>
</evidence>
<feature type="signal peptide" evidence="2">
    <location>
        <begin position="1"/>
        <end position="18"/>
    </location>
</feature>
<keyword evidence="1" id="KW-1015">Disulfide bond</keyword>
<dbReference type="Proteomes" id="UP000663832">
    <property type="component" value="Unassembled WGS sequence"/>
</dbReference>
<reference evidence="4" key="1">
    <citation type="submission" date="2021-02" db="EMBL/GenBank/DDBJ databases">
        <authorList>
            <person name="Nowell W R."/>
        </authorList>
    </citation>
    <scope>NUCLEOTIDE SEQUENCE</scope>
</reference>
<sequence>MYKALICILLVIIGATYASYPIAKQPKKLQRLPSNYGETKVGIDLCPECIEEAVEIINVILNIILDEGIIETCGELCGLLANKTGSKIIGDVCDVACEAFGLDEFVKALIKADLDPIWYCEMADLCPINDHGDAKFTNFQITPKTAPEGSTFVFDCSFTSVNGTGTGVINIVMIDPKNRTAANLYWFEARKPGTYPEKIGLQTLFELDCDPTQELCDGWAIGTYNVTAQVCNGECGSHHPHSSTYDTATGSFEITKKKNSFLKNITFL</sequence>
<accession>A0A813Q0P7</accession>
<dbReference type="PROSITE" id="PS50015">
    <property type="entry name" value="SAP_B"/>
    <property type="match status" value="1"/>
</dbReference>
<feature type="chain" id="PRO_5035597357" description="Saposin B-type domain-containing protein" evidence="2">
    <location>
        <begin position="19"/>
        <end position="268"/>
    </location>
</feature>
<evidence type="ECO:0000313" key="5">
    <source>
        <dbReference type="EMBL" id="CAF0768522.1"/>
    </source>
</evidence>
<evidence type="ECO:0000259" key="3">
    <source>
        <dbReference type="PROSITE" id="PS50015"/>
    </source>
</evidence>
<evidence type="ECO:0000313" key="4">
    <source>
        <dbReference type="EMBL" id="CAF0759795.1"/>
    </source>
</evidence>
<evidence type="ECO:0000313" key="7">
    <source>
        <dbReference type="Proteomes" id="UP000663877"/>
    </source>
</evidence>
<comment type="caution">
    <text evidence="4">The sequence shown here is derived from an EMBL/GenBank/DDBJ whole genome shotgun (WGS) entry which is preliminary data.</text>
</comment>
<gene>
    <name evidence="4" type="ORF">BJG266_LOCUS2937</name>
    <name evidence="5" type="ORF">QVE165_LOCUS2467</name>
</gene>
<evidence type="ECO:0000256" key="2">
    <source>
        <dbReference type="SAM" id="SignalP"/>
    </source>
</evidence>
<dbReference type="OrthoDB" id="17754at2759"/>
<evidence type="ECO:0000313" key="6">
    <source>
        <dbReference type="Proteomes" id="UP000663832"/>
    </source>
</evidence>
<dbReference type="EMBL" id="CAJNOI010000007">
    <property type="protein sequence ID" value="CAF0759795.1"/>
    <property type="molecule type" value="Genomic_DNA"/>
</dbReference>
<keyword evidence="6" id="KW-1185">Reference proteome</keyword>
<dbReference type="InterPro" id="IPR008139">
    <property type="entry name" value="SaposinB_dom"/>
</dbReference>
<dbReference type="AlphaFoldDB" id="A0A813Q0P7"/>
<organism evidence="4 7">
    <name type="scientific">Adineta steineri</name>
    <dbReference type="NCBI Taxonomy" id="433720"/>
    <lineage>
        <taxon>Eukaryota</taxon>
        <taxon>Metazoa</taxon>
        <taxon>Spiralia</taxon>
        <taxon>Gnathifera</taxon>
        <taxon>Rotifera</taxon>
        <taxon>Eurotatoria</taxon>
        <taxon>Bdelloidea</taxon>
        <taxon>Adinetida</taxon>
        <taxon>Adinetidae</taxon>
        <taxon>Adineta</taxon>
    </lineage>
</organism>
<dbReference type="EMBL" id="CAJNOM010000008">
    <property type="protein sequence ID" value="CAF0768522.1"/>
    <property type="molecule type" value="Genomic_DNA"/>
</dbReference>
<name>A0A813Q0P7_9BILA</name>
<feature type="domain" description="Saposin B-type" evidence="3">
    <location>
        <begin position="42"/>
        <end position="130"/>
    </location>
</feature>
<proteinExistence type="predicted"/>
<keyword evidence="2" id="KW-0732">Signal</keyword>
<dbReference type="Proteomes" id="UP000663877">
    <property type="component" value="Unassembled WGS sequence"/>
</dbReference>